<accession>A0A545TU52</accession>
<dbReference type="InterPro" id="IPR008920">
    <property type="entry name" value="TF_FadR/GntR_C"/>
</dbReference>
<dbReference type="InterPro" id="IPR000524">
    <property type="entry name" value="Tscrpt_reg_HTH_GntR"/>
</dbReference>
<feature type="domain" description="HTH gntR-type" evidence="4">
    <location>
        <begin position="27"/>
        <end position="94"/>
    </location>
</feature>
<gene>
    <name evidence="5" type="ORF">FKG95_11390</name>
</gene>
<dbReference type="Pfam" id="PF07729">
    <property type="entry name" value="FCD"/>
    <property type="match status" value="1"/>
</dbReference>
<dbReference type="SUPFAM" id="SSF48008">
    <property type="entry name" value="GntR ligand-binding domain-like"/>
    <property type="match status" value="1"/>
</dbReference>
<proteinExistence type="predicted"/>
<evidence type="ECO:0000259" key="4">
    <source>
        <dbReference type="PROSITE" id="PS50949"/>
    </source>
</evidence>
<evidence type="ECO:0000313" key="6">
    <source>
        <dbReference type="Proteomes" id="UP000315252"/>
    </source>
</evidence>
<dbReference type="CDD" id="cd07377">
    <property type="entry name" value="WHTH_GntR"/>
    <property type="match status" value="1"/>
</dbReference>
<comment type="caution">
    <text evidence="5">The sequence shown here is derived from an EMBL/GenBank/DDBJ whole genome shotgun (WGS) entry which is preliminary data.</text>
</comment>
<dbReference type="PRINTS" id="PR00035">
    <property type="entry name" value="HTHGNTR"/>
</dbReference>
<dbReference type="OrthoDB" id="7260290at2"/>
<sequence length="243" mass="27150">MVSELAGLKQALSDAETAAAGLPGRRLSYSDQAYSLLRRKILDNEISAGFQATEQEIAQALGMSRTPVREALVRLANEGLVEVRPRHGMRVLPVSGEDMREIYEILTGLETVAAESVARMGLSEAQTAGLEQAVTDMDEALAREDLRAWAEADERFHMLLVDFCGNRRLRSLVGTYWDQAHRVRMITLRLRPKPTKSSQDHADLLDALRRRDGEAARRIHRKHREGSGEMLIEILETHGLTAL</sequence>
<dbReference type="InterPro" id="IPR036390">
    <property type="entry name" value="WH_DNA-bd_sf"/>
</dbReference>
<dbReference type="InterPro" id="IPR036388">
    <property type="entry name" value="WH-like_DNA-bd_sf"/>
</dbReference>
<keyword evidence="2" id="KW-0238">DNA-binding</keyword>
<dbReference type="AlphaFoldDB" id="A0A545TU52"/>
<evidence type="ECO:0000256" key="2">
    <source>
        <dbReference type="ARBA" id="ARBA00023125"/>
    </source>
</evidence>
<organism evidence="5 6">
    <name type="scientific">Denitrobaculum tricleocarpae</name>
    <dbReference type="NCBI Taxonomy" id="2591009"/>
    <lineage>
        <taxon>Bacteria</taxon>
        <taxon>Pseudomonadati</taxon>
        <taxon>Pseudomonadota</taxon>
        <taxon>Alphaproteobacteria</taxon>
        <taxon>Rhodospirillales</taxon>
        <taxon>Rhodospirillaceae</taxon>
        <taxon>Denitrobaculum</taxon>
    </lineage>
</organism>
<dbReference type="PANTHER" id="PTHR43537:SF24">
    <property type="entry name" value="GLUCONATE OPERON TRANSCRIPTIONAL REPRESSOR"/>
    <property type="match status" value="1"/>
</dbReference>
<dbReference type="InterPro" id="IPR011711">
    <property type="entry name" value="GntR_C"/>
</dbReference>
<keyword evidence="1" id="KW-0805">Transcription regulation</keyword>
<keyword evidence="3" id="KW-0804">Transcription</keyword>
<dbReference type="Pfam" id="PF00392">
    <property type="entry name" value="GntR"/>
    <property type="match status" value="1"/>
</dbReference>
<reference evidence="5 6" key="1">
    <citation type="submission" date="2019-06" db="EMBL/GenBank/DDBJ databases">
        <title>Whole genome sequence for Rhodospirillaceae sp. R148.</title>
        <authorList>
            <person name="Wang G."/>
        </authorList>
    </citation>
    <scope>NUCLEOTIDE SEQUENCE [LARGE SCALE GENOMIC DNA]</scope>
    <source>
        <strain evidence="5 6">R148</strain>
    </source>
</reference>
<dbReference type="Gene3D" id="1.20.120.530">
    <property type="entry name" value="GntR ligand-binding domain-like"/>
    <property type="match status" value="1"/>
</dbReference>
<name>A0A545TU52_9PROT</name>
<dbReference type="SMART" id="SM00895">
    <property type="entry name" value="FCD"/>
    <property type="match status" value="1"/>
</dbReference>
<dbReference type="PANTHER" id="PTHR43537">
    <property type="entry name" value="TRANSCRIPTIONAL REGULATOR, GNTR FAMILY"/>
    <property type="match status" value="1"/>
</dbReference>
<evidence type="ECO:0000256" key="1">
    <source>
        <dbReference type="ARBA" id="ARBA00023015"/>
    </source>
</evidence>
<dbReference type="RefSeq" id="WP_142896463.1">
    <property type="nucleotide sequence ID" value="NZ_ML660054.1"/>
</dbReference>
<evidence type="ECO:0000313" key="5">
    <source>
        <dbReference type="EMBL" id="TQV80749.1"/>
    </source>
</evidence>
<dbReference type="SUPFAM" id="SSF46785">
    <property type="entry name" value="Winged helix' DNA-binding domain"/>
    <property type="match status" value="1"/>
</dbReference>
<evidence type="ECO:0000256" key="3">
    <source>
        <dbReference type="ARBA" id="ARBA00023163"/>
    </source>
</evidence>
<dbReference type="PROSITE" id="PS50949">
    <property type="entry name" value="HTH_GNTR"/>
    <property type="match status" value="1"/>
</dbReference>
<protein>
    <submittedName>
        <fullName evidence="5">GntR family transcriptional regulator</fullName>
    </submittedName>
</protein>
<keyword evidence="6" id="KW-1185">Reference proteome</keyword>
<dbReference type="SMART" id="SM00345">
    <property type="entry name" value="HTH_GNTR"/>
    <property type="match status" value="1"/>
</dbReference>
<dbReference type="GO" id="GO:0003677">
    <property type="term" value="F:DNA binding"/>
    <property type="evidence" value="ECO:0007669"/>
    <property type="project" value="UniProtKB-KW"/>
</dbReference>
<dbReference type="GO" id="GO:0003700">
    <property type="term" value="F:DNA-binding transcription factor activity"/>
    <property type="evidence" value="ECO:0007669"/>
    <property type="project" value="InterPro"/>
</dbReference>
<dbReference type="EMBL" id="VHSH01000003">
    <property type="protein sequence ID" value="TQV80749.1"/>
    <property type="molecule type" value="Genomic_DNA"/>
</dbReference>
<dbReference type="Proteomes" id="UP000315252">
    <property type="component" value="Unassembled WGS sequence"/>
</dbReference>
<dbReference type="Gene3D" id="1.10.10.10">
    <property type="entry name" value="Winged helix-like DNA-binding domain superfamily/Winged helix DNA-binding domain"/>
    <property type="match status" value="1"/>
</dbReference>
<dbReference type="SMART" id="SM00419">
    <property type="entry name" value="HTH_CRP"/>
    <property type="match status" value="1"/>
</dbReference>
<dbReference type="InterPro" id="IPR012318">
    <property type="entry name" value="HTH_CRP"/>
</dbReference>